<feature type="domain" description="DUF3631" evidence="2">
    <location>
        <begin position="131"/>
        <end position="313"/>
    </location>
</feature>
<name>A0A5Q5BPH7_MYCSS</name>
<organism evidence="3">
    <name type="scientific">Mycobacterium sp. (strain MCS)</name>
    <dbReference type="NCBI Taxonomy" id="164756"/>
    <lineage>
        <taxon>Bacteria</taxon>
        <taxon>Bacillati</taxon>
        <taxon>Actinomycetota</taxon>
        <taxon>Actinomycetes</taxon>
        <taxon>Mycobacteriales</taxon>
        <taxon>Mycobacteriaceae</taxon>
        <taxon>Mycobacterium</taxon>
    </lineage>
</organism>
<gene>
    <name evidence="3" type="ordered locus">Mmcs_4162</name>
</gene>
<dbReference type="AlphaFoldDB" id="A0A5Q5BPH7"/>
<protein>
    <recommendedName>
        <fullName evidence="2">DUF3631 domain-containing protein</fullName>
    </recommendedName>
</protein>
<accession>A0A5Q5BPH7</accession>
<dbReference type="Pfam" id="PF12307">
    <property type="entry name" value="DUF3631"/>
    <property type="match status" value="1"/>
</dbReference>
<evidence type="ECO:0000259" key="2">
    <source>
        <dbReference type="Pfam" id="PF12307"/>
    </source>
</evidence>
<evidence type="ECO:0000256" key="1">
    <source>
        <dbReference type="SAM" id="MobiDB-lite"/>
    </source>
</evidence>
<feature type="compositionally biased region" description="Basic and acidic residues" evidence="1">
    <location>
        <begin position="335"/>
        <end position="357"/>
    </location>
</feature>
<feature type="region of interest" description="Disordered" evidence="1">
    <location>
        <begin position="324"/>
        <end position="372"/>
    </location>
</feature>
<proteinExistence type="predicted"/>
<dbReference type="KEGG" id="mmc:Mmcs_4162"/>
<sequence>MTPRLILDSPEPGSGKTRVLEVLALLSHNAKLTLSTTTAALYRRIAAAGDHPPTILQDEADAVFGKTANPQAEDLRALFNAGYKRGATVDRCEGDAKNMKVREFPVFAPVALAGLAGKMPATITDRAVTLHMRRRAPDEHVAEFRERDAAAKAAPLREALEAWSAANADQLAAARPAMPDGVHDRPAEVWEALIAVADNAGGAWPERARAACRYFVLEVRADELSLGLRLLRDAQNAFGDDDRMHSAELVRLLTIDPESEWRDLWGKPLDQRRLAKELKRYGVESQEVRIGPVTRKGYLVAGDTGLAQAWHRYLPTAYMGNKRNSRNVAVQSDLRPQHERNTERNTDDDPNRERNERNTSATAKTPSDQGRFPGVAAVALVADINGNAGSGSGFVPPSGPGRCPACGCHVATQGHSDDCQQTDRRASAS</sequence>
<dbReference type="EMBL" id="CP000384">
    <property type="protein sequence ID" value="ABG10267.1"/>
    <property type="molecule type" value="Genomic_DNA"/>
</dbReference>
<reference evidence="3" key="1">
    <citation type="submission" date="2006-06" db="EMBL/GenBank/DDBJ databases">
        <title>Complete sequence of chromosome of Mycobacterium sp. MCS.</title>
        <authorList>
            <consortium name="US DOE Joint Genome Institute"/>
            <person name="Copeland A."/>
            <person name="Lucas S."/>
            <person name="Lapidus A."/>
            <person name="Barry K."/>
            <person name="Detter J.C."/>
            <person name="Glavina del Rio T."/>
            <person name="Hammon N."/>
            <person name="Israni S."/>
            <person name="Dalin E."/>
            <person name="Tice H."/>
            <person name="Pitluck S."/>
            <person name="Martinez M."/>
            <person name="Schmutz J."/>
            <person name="Larimer F."/>
            <person name="Land M."/>
            <person name="Hauser L."/>
            <person name="Kyrpides N."/>
            <person name="Kim E."/>
            <person name="Miller C.D."/>
            <person name="Hughes J.E."/>
            <person name="Anderson A.J."/>
            <person name="Sims R.C."/>
            <person name="Richardson P."/>
        </authorList>
    </citation>
    <scope>NUCLEOTIDE SEQUENCE [LARGE SCALE GENOMIC DNA]</scope>
    <source>
        <strain evidence="3">MCS</strain>
    </source>
</reference>
<dbReference type="InterPro" id="IPR022081">
    <property type="entry name" value="DUF3631"/>
</dbReference>
<feature type="compositionally biased region" description="Polar residues" evidence="1">
    <location>
        <begin position="358"/>
        <end position="368"/>
    </location>
</feature>
<evidence type="ECO:0000313" key="3">
    <source>
        <dbReference type="EMBL" id="ABG10267.1"/>
    </source>
</evidence>